<gene>
    <name evidence="3" type="ORF">TrST_g9355</name>
</gene>
<evidence type="ECO:0000256" key="1">
    <source>
        <dbReference type="ARBA" id="ARBA00010271"/>
    </source>
</evidence>
<protein>
    <recommendedName>
        <fullName evidence="2">Exostosin GT47 domain-containing protein</fullName>
    </recommendedName>
</protein>
<dbReference type="GO" id="GO:0016757">
    <property type="term" value="F:glycosyltransferase activity"/>
    <property type="evidence" value="ECO:0007669"/>
    <property type="project" value="InterPro"/>
</dbReference>
<dbReference type="InterPro" id="IPR040911">
    <property type="entry name" value="Exostosin_GT47"/>
</dbReference>
<feature type="domain" description="Exostosin GT47" evidence="2">
    <location>
        <begin position="168"/>
        <end position="293"/>
    </location>
</feature>
<dbReference type="Pfam" id="PF03016">
    <property type="entry name" value="Exostosin_GT47"/>
    <property type="match status" value="1"/>
</dbReference>
<name>A0A9W7C1I3_9STRA</name>
<dbReference type="OrthoDB" id="1924787at2759"/>
<dbReference type="InterPro" id="IPR004263">
    <property type="entry name" value="Exostosin"/>
</dbReference>
<proteinExistence type="inferred from homology"/>
<dbReference type="AlphaFoldDB" id="A0A9W7C1I3"/>
<accession>A0A9W7C1I3</accession>
<dbReference type="PANTHER" id="PTHR11062:SF281">
    <property type="entry name" value="EXOSTOSIN-LIKE 2"/>
    <property type="match status" value="1"/>
</dbReference>
<comment type="caution">
    <text evidence="3">The sequence shown here is derived from an EMBL/GenBank/DDBJ whole genome shotgun (WGS) entry which is preliminary data.</text>
</comment>
<comment type="similarity">
    <text evidence="1">Belongs to the glycosyltransferase 47 family.</text>
</comment>
<evidence type="ECO:0000313" key="3">
    <source>
        <dbReference type="EMBL" id="GMH96578.1"/>
    </source>
</evidence>
<sequence length="362" mass="41619">MLGTYLPRVIVLVQREYVCNISWKEVNEYSRQNYKMEEMMQDVGFVEFFVHSYPHSEIMSLDQVLAAEDIADTLIFLPYCGYSQNYRVHPPDPWREATIFINNEEFHEMVRALEAKTRPDNIFYVAHHPLINPNWMHKLSLARALKVDSTIHGNRWDIVIPQSTREDHCPVSRIHETETDLVDDNKGTQEVLIFGAGTYKGGIFANLRKSVFDALNSLDKPDVDCSNSREKVAYDKGFANSKFCLVIPGDTASTSQGSRAVCAECVPVYIIPDFRDLPFANVLDYSTFSVRWLMSDFLVEGGAERLYLQLHEMVADGTHAKMKENVATVKPLFNFHRFDNKSPYLASLLSILEDQRVRNERF</sequence>
<evidence type="ECO:0000313" key="4">
    <source>
        <dbReference type="Proteomes" id="UP001165085"/>
    </source>
</evidence>
<keyword evidence="4" id="KW-1185">Reference proteome</keyword>
<reference evidence="4" key="1">
    <citation type="journal article" date="2023" name="Commun. Biol.">
        <title>Genome analysis of Parmales, the sister group of diatoms, reveals the evolutionary specialization of diatoms from phago-mixotrophs to photoautotrophs.</title>
        <authorList>
            <person name="Ban H."/>
            <person name="Sato S."/>
            <person name="Yoshikawa S."/>
            <person name="Yamada K."/>
            <person name="Nakamura Y."/>
            <person name="Ichinomiya M."/>
            <person name="Sato N."/>
            <person name="Blanc-Mathieu R."/>
            <person name="Endo H."/>
            <person name="Kuwata A."/>
            <person name="Ogata H."/>
        </authorList>
    </citation>
    <scope>NUCLEOTIDE SEQUENCE [LARGE SCALE GENOMIC DNA]</scope>
    <source>
        <strain evidence="4">NIES 3701</strain>
    </source>
</reference>
<evidence type="ECO:0000259" key="2">
    <source>
        <dbReference type="Pfam" id="PF03016"/>
    </source>
</evidence>
<dbReference type="Proteomes" id="UP001165085">
    <property type="component" value="Unassembled WGS sequence"/>
</dbReference>
<dbReference type="EMBL" id="BRXY01000470">
    <property type="protein sequence ID" value="GMH96578.1"/>
    <property type="molecule type" value="Genomic_DNA"/>
</dbReference>
<organism evidence="3 4">
    <name type="scientific">Triparma strigata</name>
    <dbReference type="NCBI Taxonomy" id="1606541"/>
    <lineage>
        <taxon>Eukaryota</taxon>
        <taxon>Sar</taxon>
        <taxon>Stramenopiles</taxon>
        <taxon>Ochrophyta</taxon>
        <taxon>Bolidophyceae</taxon>
        <taxon>Parmales</taxon>
        <taxon>Triparmaceae</taxon>
        <taxon>Triparma</taxon>
    </lineage>
</organism>
<dbReference type="PANTHER" id="PTHR11062">
    <property type="entry name" value="EXOSTOSIN HEPARAN SULFATE GLYCOSYLTRANSFERASE -RELATED"/>
    <property type="match status" value="1"/>
</dbReference>